<feature type="domain" description="Cadherin" evidence="10">
    <location>
        <begin position="597"/>
        <end position="690"/>
    </location>
</feature>
<dbReference type="PROSITE" id="PS00232">
    <property type="entry name" value="CADHERIN_1"/>
    <property type="match status" value="2"/>
</dbReference>
<dbReference type="PANTHER" id="PTHR24028:SF146">
    <property type="entry name" value="CADHERIN 96CB, ISOFORM D-RELATED"/>
    <property type="match status" value="1"/>
</dbReference>
<dbReference type="InterPro" id="IPR015919">
    <property type="entry name" value="Cadherin-like_sf"/>
</dbReference>
<feature type="region of interest" description="Disordered" evidence="9">
    <location>
        <begin position="287"/>
        <end position="308"/>
    </location>
</feature>
<feature type="compositionally biased region" description="Acidic residues" evidence="9">
    <location>
        <begin position="292"/>
        <end position="308"/>
    </location>
</feature>
<evidence type="ECO:0000256" key="1">
    <source>
        <dbReference type="ARBA" id="ARBA00004167"/>
    </source>
</evidence>
<evidence type="ECO:0000256" key="3">
    <source>
        <dbReference type="ARBA" id="ARBA00022737"/>
    </source>
</evidence>
<evidence type="ECO:0000256" key="9">
    <source>
        <dbReference type="SAM" id="MobiDB-lite"/>
    </source>
</evidence>
<sequence length="952" mass="109112">MNKYFNNFGNYIPSVFTHLLAQLAFQSVFGHLSIYPPDVYFLDEDWPSGKLLDVQICSNDNKSIENPLELSISNTKSLNFENERKIENKLPFEVFRLNESCSGLILIEELDVIIPSSNIFINQNQGNQKYPSINSSPSSQSYSLLFEDLSNKDRATLQIEVVDVNDNPPYFLGGPFPLELIIPAGSPPGFLIRRLEIIDFDQGIGGISRFSLISENNKNNSLFSLNSPQCKWPKCSVELRLKESMFEGERASIKVLARDGAGITHKRSNTAEIKINVVAVSDIANNLNKNEGEEEEENKEEEEENGFDEEKDEIFFNSNFRNNISFKQNITIETTTKGYTVPLITFVKRRNNNEEKIKSTTLQTTKEQIIKNIIPKTFNVESLSEDALVGLELLHIPLPSLNKTSSIQFIQLDGSNSLKMLPNGSIQISQPLNFGNTPILKAEIKLNKENNLLAKINVKINSIINKFKKWLEKGFKERNNENGTIIIKLNGKSGNNNFEEGKDIVKLIKIPEELVKYVNLENNKNELFQLKGQQLLILKNKLSDLQTLHSLHCVILKLTFRKNFESKNICVEIPKLEETPIKVLWPSNNSIHLFPENQELPALLAIITNSSNVLYSIFEKFKDGNKFSINSTNGKLYYKEYLNTIYLNSFDYERQNIYLILINICSIKKECQKLFLQIKVLDLNDNCPKFNFLKEEKEWNIDIKEDEIPNKNIPINQFPEAIDLDGSEEQKSKCYKLVENKGETFGILIPERPEIYLIKGLDRELIPSYQLKIIVEDCPNIKQKCNEGISKEDNSSLSSFIYLNINIIDINDNSPQFLIKHFFTAIIDINKKEQPFLQLKADDLDEGDKYSLRYSWGEGMIQTFGEPISMSNIPFNLNRSTGELSIKEDVDLSKTAIKSYTFRVRVNDPLPNQHEDQTTVTVSLLNPNEHLLELYLFRNNDIDDLDLIELER</sequence>
<dbReference type="Gene3D" id="2.60.40.60">
    <property type="entry name" value="Cadherins"/>
    <property type="match status" value="4"/>
</dbReference>
<keyword evidence="6" id="KW-0472">Membrane</keyword>
<comment type="subcellular location">
    <subcellularLocation>
        <location evidence="1">Membrane</location>
        <topology evidence="1">Single-pass membrane protein</topology>
    </subcellularLocation>
</comment>
<name>A0A6V7U5T0_MELEN</name>
<comment type="caution">
    <text evidence="11">The sequence shown here is derived from an EMBL/GenBank/DDBJ whole genome shotgun (WGS) entry which is preliminary data.</text>
</comment>
<proteinExistence type="predicted"/>
<dbReference type="OrthoDB" id="6379298at2759"/>
<evidence type="ECO:0000256" key="4">
    <source>
        <dbReference type="ARBA" id="ARBA00022837"/>
    </source>
</evidence>
<dbReference type="SMART" id="SM00112">
    <property type="entry name" value="CA"/>
    <property type="match status" value="4"/>
</dbReference>
<dbReference type="Proteomes" id="UP000580250">
    <property type="component" value="Unassembled WGS sequence"/>
</dbReference>
<feature type="domain" description="Cadherin" evidence="10">
    <location>
        <begin position="695"/>
        <end position="817"/>
    </location>
</feature>
<keyword evidence="2" id="KW-0812">Transmembrane</keyword>
<dbReference type="InterPro" id="IPR050174">
    <property type="entry name" value="Protocadherin/Cadherin-CA"/>
</dbReference>
<evidence type="ECO:0000313" key="12">
    <source>
        <dbReference type="Proteomes" id="UP000580250"/>
    </source>
</evidence>
<gene>
    <name evidence="11" type="ORF">MENT_LOCUS8668</name>
</gene>
<dbReference type="AlphaFoldDB" id="A0A6V7U5T0"/>
<protein>
    <recommendedName>
        <fullName evidence="10">Cadherin domain-containing protein</fullName>
    </recommendedName>
</protein>
<evidence type="ECO:0000256" key="8">
    <source>
        <dbReference type="PROSITE-ProRule" id="PRU00043"/>
    </source>
</evidence>
<feature type="domain" description="Cadherin" evidence="10">
    <location>
        <begin position="174"/>
        <end position="287"/>
    </location>
</feature>
<dbReference type="CDD" id="cd11304">
    <property type="entry name" value="Cadherin_repeat"/>
    <property type="match status" value="4"/>
</dbReference>
<evidence type="ECO:0000313" key="11">
    <source>
        <dbReference type="EMBL" id="CAD2146542.1"/>
    </source>
</evidence>
<evidence type="ECO:0000256" key="7">
    <source>
        <dbReference type="ARBA" id="ARBA00023180"/>
    </source>
</evidence>
<evidence type="ECO:0000256" key="6">
    <source>
        <dbReference type="ARBA" id="ARBA00023136"/>
    </source>
</evidence>
<organism evidence="11 12">
    <name type="scientific">Meloidogyne enterolobii</name>
    <name type="common">Root-knot nematode worm</name>
    <name type="synonym">Meloidogyne mayaguensis</name>
    <dbReference type="NCBI Taxonomy" id="390850"/>
    <lineage>
        <taxon>Eukaryota</taxon>
        <taxon>Metazoa</taxon>
        <taxon>Ecdysozoa</taxon>
        <taxon>Nematoda</taxon>
        <taxon>Chromadorea</taxon>
        <taxon>Rhabditida</taxon>
        <taxon>Tylenchina</taxon>
        <taxon>Tylenchomorpha</taxon>
        <taxon>Tylenchoidea</taxon>
        <taxon>Meloidogynidae</taxon>
        <taxon>Meloidogyninae</taxon>
        <taxon>Meloidogyne</taxon>
    </lineage>
</organism>
<keyword evidence="3" id="KW-0677">Repeat</keyword>
<dbReference type="InterPro" id="IPR020894">
    <property type="entry name" value="Cadherin_CS"/>
</dbReference>
<dbReference type="PANTHER" id="PTHR24028">
    <property type="entry name" value="CADHERIN-87A"/>
    <property type="match status" value="1"/>
</dbReference>
<evidence type="ECO:0000259" key="10">
    <source>
        <dbReference type="PROSITE" id="PS50268"/>
    </source>
</evidence>
<keyword evidence="4 8" id="KW-0106">Calcium</keyword>
<accession>A0A6V7U5T0</accession>
<dbReference type="GO" id="GO:0005886">
    <property type="term" value="C:plasma membrane"/>
    <property type="evidence" value="ECO:0007669"/>
    <property type="project" value="InterPro"/>
</dbReference>
<evidence type="ECO:0000256" key="5">
    <source>
        <dbReference type="ARBA" id="ARBA00022989"/>
    </source>
</evidence>
<reference evidence="11 12" key="1">
    <citation type="submission" date="2020-08" db="EMBL/GenBank/DDBJ databases">
        <authorList>
            <person name="Koutsovoulos G."/>
            <person name="Danchin GJ E."/>
        </authorList>
    </citation>
    <scope>NUCLEOTIDE SEQUENCE [LARGE SCALE GENOMIC DNA]</scope>
</reference>
<keyword evidence="7" id="KW-0325">Glycoprotein</keyword>
<dbReference type="PRINTS" id="PR00205">
    <property type="entry name" value="CADHERIN"/>
</dbReference>
<dbReference type="InterPro" id="IPR002126">
    <property type="entry name" value="Cadherin-like_dom"/>
</dbReference>
<dbReference type="SUPFAM" id="SSF49313">
    <property type="entry name" value="Cadherin-like"/>
    <property type="match status" value="4"/>
</dbReference>
<keyword evidence="5" id="KW-1133">Transmembrane helix</keyword>
<feature type="domain" description="Cadherin" evidence="10">
    <location>
        <begin position="836"/>
        <end position="935"/>
    </location>
</feature>
<dbReference type="PROSITE" id="PS50268">
    <property type="entry name" value="CADHERIN_2"/>
    <property type="match status" value="5"/>
</dbReference>
<dbReference type="GO" id="GO:0007156">
    <property type="term" value="P:homophilic cell adhesion via plasma membrane adhesion molecules"/>
    <property type="evidence" value="ECO:0007669"/>
    <property type="project" value="InterPro"/>
</dbReference>
<dbReference type="EMBL" id="CAJEWN010000037">
    <property type="protein sequence ID" value="CAD2146542.1"/>
    <property type="molecule type" value="Genomic_DNA"/>
</dbReference>
<dbReference type="GO" id="GO:0005509">
    <property type="term" value="F:calcium ion binding"/>
    <property type="evidence" value="ECO:0007669"/>
    <property type="project" value="UniProtKB-UniRule"/>
</dbReference>
<feature type="domain" description="Cadherin" evidence="10">
    <location>
        <begin position="42"/>
        <end position="171"/>
    </location>
</feature>
<evidence type="ECO:0000256" key="2">
    <source>
        <dbReference type="ARBA" id="ARBA00022692"/>
    </source>
</evidence>